<evidence type="ECO:0000313" key="2">
    <source>
        <dbReference type="Proteomes" id="UP000233469"/>
    </source>
</evidence>
<accession>A0A2N1MSK8</accession>
<evidence type="ECO:0000313" key="1">
    <source>
        <dbReference type="EMBL" id="PKK64622.1"/>
    </source>
</evidence>
<dbReference type="AlphaFoldDB" id="A0A2N1MSK8"/>
<comment type="caution">
    <text evidence="1">The sequence shown here is derived from an EMBL/GenBank/DDBJ whole genome shotgun (WGS) entry which is preliminary data.</text>
</comment>
<name>A0A2N1MSK8_9GLOM</name>
<gene>
    <name evidence="1" type="ORF">RhiirC2_787238</name>
</gene>
<reference evidence="1 2" key="1">
    <citation type="submission" date="2016-04" db="EMBL/GenBank/DDBJ databases">
        <title>Genome analyses suggest a sexual origin of heterokaryosis in a supposedly ancient asexual fungus.</title>
        <authorList>
            <person name="Ropars J."/>
            <person name="Sedzielewska K."/>
            <person name="Noel J."/>
            <person name="Charron P."/>
            <person name="Farinelli L."/>
            <person name="Marton T."/>
            <person name="Kruger M."/>
            <person name="Pelin A."/>
            <person name="Brachmann A."/>
            <person name="Corradi N."/>
        </authorList>
    </citation>
    <scope>NUCLEOTIDE SEQUENCE [LARGE SCALE GENOMIC DNA]</scope>
    <source>
        <strain evidence="1 2">C2</strain>
    </source>
</reference>
<proteinExistence type="predicted"/>
<organism evidence="1 2">
    <name type="scientific">Rhizophagus irregularis</name>
    <dbReference type="NCBI Taxonomy" id="588596"/>
    <lineage>
        <taxon>Eukaryota</taxon>
        <taxon>Fungi</taxon>
        <taxon>Fungi incertae sedis</taxon>
        <taxon>Mucoromycota</taxon>
        <taxon>Glomeromycotina</taxon>
        <taxon>Glomeromycetes</taxon>
        <taxon>Glomerales</taxon>
        <taxon>Glomeraceae</taxon>
        <taxon>Rhizophagus</taxon>
    </lineage>
</organism>
<reference evidence="1 2" key="2">
    <citation type="submission" date="2017-10" db="EMBL/GenBank/DDBJ databases">
        <title>Extensive intraspecific genome diversity in a model arbuscular mycorrhizal fungus.</title>
        <authorList>
            <person name="Chen E.C.H."/>
            <person name="Morin E."/>
            <person name="Baudet D."/>
            <person name="Noel J."/>
            <person name="Ndikumana S."/>
            <person name="Charron P."/>
            <person name="St-Onge C."/>
            <person name="Giorgi J."/>
            <person name="Grigoriev I.V."/>
            <person name="Roux C."/>
            <person name="Martin F.M."/>
            <person name="Corradi N."/>
        </authorList>
    </citation>
    <scope>NUCLEOTIDE SEQUENCE [LARGE SCALE GENOMIC DNA]</scope>
    <source>
        <strain evidence="1 2">C2</strain>
    </source>
</reference>
<dbReference type="EMBL" id="LLXL01001404">
    <property type="protein sequence ID" value="PKK64622.1"/>
    <property type="molecule type" value="Genomic_DNA"/>
</dbReference>
<dbReference type="Proteomes" id="UP000233469">
    <property type="component" value="Unassembled WGS sequence"/>
</dbReference>
<protein>
    <submittedName>
        <fullName evidence="1">Uncharacterized protein</fullName>
    </submittedName>
</protein>
<sequence>MRSIKVSKEQRQCLSMKVCEFASKKLNTGHTSIDFTQPIFKNMFNANEKFHKKATIWLVKFYIYLIYSLF</sequence>